<proteinExistence type="predicted"/>
<accession>A0A1I8JFR5</accession>
<dbReference type="Pfam" id="PF22749">
    <property type="entry name" value="Arb2"/>
    <property type="match status" value="1"/>
</dbReference>
<reference evidence="2" key="1">
    <citation type="submission" date="2016-11" db="UniProtKB">
        <authorList>
            <consortium name="WormBaseParasite"/>
        </authorList>
    </citation>
    <scope>IDENTIFICATION</scope>
</reference>
<dbReference type="PANTHER" id="PTHR21357">
    <property type="entry name" value="FAM172 FAMILY PROTEIN HOMOLOG CG10038"/>
    <property type="match status" value="1"/>
</dbReference>
<dbReference type="OrthoDB" id="421951at2759"/>
<dbReference type="PANTHER" id="PTHR21357:SF4">
    <property type="entry name" value="FAM172 FAMILY PROTEIN HOMOLOG CG10038"/>
    <property type="match status" value="1"/>
</dbReference>
<dbReference type="STRING" id="282301.A0A1I8JFR5"/>
<dbReference type="AlphaFoldDB" id="A0A1I8JFR5"/>
<protein>
    <submittedName>
        <fullName evidence="2">DUF4347 domain-containing protein</fullName>
    </submittedName>
</protein>
<sequence>SMASFGQRDSASSSGHSQSSGLGGNTCPGNCWATTLADLDFTFDANGRLIDNKTGQVFEFNYIRDPSKADSMRRYERLGEVITSYIYQLMRDDHGMQELPVSALGDPQTFPFAPSPAAAASAAQRPGTGCCLYLSPPCQDDADYLLVIIQGGGVIRAGQWSRRLIINDSLSSGSMLPYISLGHRLNMRLLILNPNANRYRGQPIEGHETAERHVETVWRTVVRRAPQRHVFVICHGHGGVAFTHQLQPWEPGDPSQGDDRQLWETRRREFIADLRDRVPGVAFCDSYFCLPMQGIDDPEVIDYFRKRSRNWVSSDQPLDQPIDTGSLTNWGQAVQDTPKVSAGTPAHERIPANAMVSVFRWLFSMCDRKQRLRPETMSSMEQALLAAEKQMQSAAAADSDT</sequence>
<evidence type="ECO:0000313" key="2">
    <source>
        <dbReference type="WBParaSite" id="maker-uti_cns_0047296-snap-gene-0.4-mRNA-1"/>
    </source>
</evidence>
<name>A0A1I8JFR5_9PLAT</name>
<dbReference type="GO" id="GO:0005634">
    <property type="term" value="C:nucleus"/>
    <property type="evidence" value="ECO:0007669"/>
    <property type="project" value="TreeGrafter"/>
</dbReference>
<dbReference type="WBParaSite" id="maker-uti_cns_0047296-snap-gene-0.4-mRNA-1">
    <property type="protein sequence ID" value="maker-uti_cns_0047296-snap-gene-0.4-mRNA-1"/>
    <property type="gene ID" value="maker-uti_cns_0047296-snap-gene-0.4"/>
</dbReference>
<dbReference type="GO" id="GO:0031048">
    <property type="term" value="P:regulatory ncRNA-mediated heterochromatin formation"/>
    <property type="evidence" value="ECO:0007669"/>
    <property type="project" value="TreeGrafter"/>
</dbReference>
<keyword evidence="1" id="KW-1185">Reference proteome</keyword>
<evidence type="ECO:0000313" key="1">
    <source>
        <dbReference type="Proteomes" id="UP000095280"/>
    </source>
</evidence>
<dbReference type="InterPro" id="IPR053858">
    <property type="entry name" value="Arb2_dom"/>
</dbReference>
<dbReference type="GO" id="GO:0035197">
    <property type="term" value="F:siRNA binding"/>
    <property type="evidence" value="ECO:0007669"/>
    <property type="project" value="TreeGrafter"/>
</dbReference>
<dbReference type="Proteomes" id="UP000095280">
    <property type="component" value="Unplaced"/>
</dbReference>
<organism evidence="1 2">
    <name type="scientific">Macrostomum lignano</name>
    <dbReference type="NCBI Taxonomy" id="282301"/>
    <lineage>
        <taxon>Eukaryota</taxon>
        <taxon>Metazoa</taxon>
        <taxon>Spiralia</taxon>
        <taxon>Lophotrochozoa</taxon>
        <taxon>Platyhelminthes</taxon>
        <taxon>Rhabditophora</taxon>
        <taxon>Macrostomorpha</taxon>
        <taxon>Macrostomida</taxon>
        <taxon>Macrostomidae</taxon>
        <taxon>Macrostomum</taxon>
    </lineage>
</organism>
<dbReference type="InterPro" id="IPR048263">
    <property type="entry name" value="Arb2"/>
</dbReference>